<dbReference type="InterPro" id="IPR050091">
    <property type="entry name" value="PKS_NRPS_Biosynth_Enz"/>
</dbReference>
<sequence length="262" mass="27635">MAGRLGEADLARLARGGIAPLRVEDGLRMFDSALTSDYAALVPARIDVAAVRTSGQPVPAVFRDLVGLGDRGPRAAEELGDAAPGDGKEGWQLLADLSAAERQERLRALIQAEAAQVLGHRDPSAVDLGRGFLDLGFDSLTALELRNRLASVTGEPMPATLIFDHPSVETLATWLESRLFADPADNAGDADGAAEPLARLERLLADSGSSPEQRSALVARLRALVTRWDSTSEREPQSAGLADASAVELFDILDEELGPGAP</sequence>
<accession>A0A895YSR0</accession>
<feature type="domain" description="Carrier" evidence="4">
    <location>
        <begin position="104"/>
        <end position="179"/>
    </location>
</feature>
<dbReference type="AlphaFoldDB" id="A0A895YSR0"/>
<dbReference type="InterPro" id="IPR020806">
    <property type="entry name" value="PKS_PP-bd"/>
</dbReference>
<dbReference type="SMART" id="SM01294">
    <property type="entry name" value="PKS_PP_betabranch"/>
    <property type="match status" value="1"/>
</dbReference>
<dbReference type="Proteomes" id="UP000662857">
    <property type="component" value="Chromosome"/>
</dbReference>
<dbReference type="PROSITE" id="PS50075">
    <property type="entry name" value="CARRIER"/>
    <property type="match status" value="1"/>
</dbReference>
<protein>
    <recommendedName>
        <fullName evidence="4">Carrier domain-containing protein</fullName>
    </recommendedName>
</protein>
<dbReference type="InterPro" id="IPR036736">
    <property type="entry name" value="ACP-like_sf"/>
</dbReference>
<proteinExistence type="predicted"/>
<keyword evidence="6" id="KW-1185">Reference proteome</keyword>
<dbReference type="InterPro" id="IPR009081">
    <property type="entry name" value="PP-bd_ACP"/>
</dbReference>
<dbReference type="Gene3D" id="3.40.50.720">
    <property type="entry name" value="NAD(P)-binding Rossmann-like Domain"/>
    <property type="match status" value="1"/>
</dbReference>
<dbReference type="KEGG" id="nhy:JQS43_06795"/>
<dbReference type="GO" id="GO:0031177">
    <property type="term" value="F:phosphopantetheine binding"/>
    <property type="evidence" value="ECO:0007669"/>
    <property type="project" value="InterPro"/>
</dbReference>
<organism evidence="5 6">
    <name type="scientific">Natronosporangium hydrolyticum</name>
    <dbReference type="NCBI Taxonomy" id="2811111"/>
    <lineage>
        <taxon>Bacteria</taxon>
        <taxon>Bacillati</taxon>
        <taxon>Actinomycetota</taxon>
        <taxon>Actinomycetes</taxon>
        <taxon>Micromonosporales</taxon>
        <taxon>Micromonosporaceae</taxon>
        <taxon>Natronosporangium</taxon>
    </lineage>
</organism>
<dbReference type="EMBL" id="CP070499">
    <property type="protein sequence ID" value="QSB17150.1"/>
    <property type="molecule type" value="Genomic_DNA"/>
</dbReference>
<dbReference type="SMART" id="SM00823">
    <property type="entry name" value="PKS_PP"/>
    <property type="match status" value="1"/>
</dbReference>
<dbReference type="PANTHER" id="PTHR43775">
    <property type="entry name" value="FATTY ACID SYNTHASE"/>
    <property type="match status" value="1"/>
</dbReference>
<reference evidence="5" key="1">
    <citation type="submission" date="2021-02" db="EMBL/GenBank/DDBJ databases">
        <title>Natrosporangium hydrolyticum gen. nov., sp. nov, a haloalkaliphilic actinobacterium from a soda solonchak soil.</title>
        <authorList>
            <person name="Sorokin D.Y."/>
            <person name="Khijniak T.V."/>
            <person name="Zakharycheva A.P."/>
            <person name="Boueva O.V."/>
            <person name="Ariskina E.V."/>
            <person name="Hahnke R.L."/>
            <person name="Bunk B."/>
            <person name="Sproer C."/>
            <person name="Schumann P."/>
            <person name="Evtushenko L.I."/>
            <person name="Kublanov I.V."/>
        </authorList>
    </citation>
    <scope>NUCLEOTIDE SEQUENCE</scope>
    <source>
        <strain evidence="5">DSM 106523</strain>
    </source>
</reference>
<evidence type="ECO:0000313" key="6">
    <source>
        <dbReference type="Proteomes" id="UP000662857"/>
    </source>
</evidence>
<name>A0A895YSR0_9ACTN</name>
<dbReference type="GO" id="GO:0004312">
    <property type="term" value="F:fatty acid synthase activity"/>
    <property type="evidence" value="ECO:0007669"/>
    <property type="project" value="TreeGrafter"/>
</dbReference>
<dbReference type="Pfam" id="PF00550">
    <property type="entry name" value="PP-binding"/>
    <property type="match status" value="1"/>
</dbReference>
<dbReference type="FunFam" id="1.10.1200.10:FF:000007">
    <property type="entry name" value="Probable polyketide synthase pks17"/>
    <property type="match status" value="1"/>
</dbReference>
<dbReference type="SUPFAM" id="SSF47336">
    <property type="entry name" value="ACP-like"/>
    <property type="match status" value="1"/>
</dbReference>
<keyword evidence="3" id="KW-0808">Transferase</keyword>
<evidence type="ECO:0000256" key="3">
    <source>
        <dbReference type="ARBA" id="ARBA00022679"/>
    </source>
</evidence>
<keyword evidence="2" id="KW-0597">Phosphoprotein</keyword>
<dbReference type="GO" id="GO:0006633">
    <property type="term" value="P:fatty acid biosynthetic process"/>
    <property type="evidence" value="ECO:0007669"/>
    <property type="project" value="TreeGrafter"/>
</dbReference>
<evidence type="ECO:0000256" key="2">
    <source>
        <dbReference type="ARBA" id="ARBA00022553"/>
    </source>
</evidence>
<keyword evidence="1" id="KW-0596">Phosphopantetheine</keyword>
<dbReference type="PROSITE" id="PS00012">
    <property type="entry name" value="PHOSPHOPANTETHEINE"/>
    <property type="match status" value="1"/>
</dbReference>
<evidence type="ECO:0000256" key="1">
    <source>
        <dbReference type="ARBA" id="ARBA00022450"/>
    </source>
</evidence>
<evidence type="ECO:0000313" key="5">
    <source>
        <dbReference type="EMBL" id="QSB17150.1"/>
    </source>
</evidence>
<gene>
    <name evidence="5" type="ORF">JQS43_06795</name>
</gene>
<dbReference type="InterPro" id="IPR006162">
    <property type="entry name" value="Ppantetheine_attach_site"/>
</dbReference>
<dbReference type="Gene3D" id="1.10.1200.10">
    <property type="entry name" value="ACP-like"/>
    <property type="match status" value="1"/>
</dbReference>
<evidence type="ECO:0000259" key="4">
    <source>
        <dbReference type="PROSITE" id="PS50075"/>
    </source>
</evidence>
<dbReference type="PANTHER" id="PTHR43775:SF51">
    <property type="entry name" value="INACTIVE PHENOLPHTHIOCEROL SYNTHESIS POLYKETIDE SYNTHASE TYPE I PKS1-RELATED"/>
    <property type="match status" value="1"/>
</dbReference>